<dbReference type="AlphaFoldDB" id="A0A9E5T1W1"/>
<keyword evidence="6" id="KW-1185">Reference proteome</keyword>
<dbReference type="Proteomes" id="UP000787472">
    <property type="component" value="Unassembled WGS sequence"/>
</dbReference>
<dbReference type="PANTHER" id="PTHR30273">
    <property type="entry name" value="PERIPLASMIC SIGNAL SENSOR AND SIGMA FACTOR ACTIVATOR FECR-RELATED"/>
    <property type="match status" value="1"/>
</dbReference>
<protein>
    <submittedName>
        <fullName evidence="5">DUF4880 domain-containing protein</fullName>
    </submittedName>
</protein>
<dbReference type="GO" id="GO:0016989">
    <property type="term" value="F:sigma factor antagonist activity"/>
    <property type="evidence" value="ECO:0007669"/>
    <property type="project" value="TreeGrafter"/>
</dbReference>
<evidence type="ECO:0000259" key="3">
    <source>
        <dbReference type="Pfam" id="PF16220"/>
    </source>
</evidence>
<dbReference type="EMBL" id="JAAONZ010000015">
    <property type="protein sequence ID" value="NHO67186.1"/>
    <property type="molecule type" value="Genomic_DNA"/>
</dbReference>
<reference evidence="5" key="1">
    <citation type="submission" date="2020-03" db="EMBL/GenBank/DDBJ databases">
        <authorList>
            <person name="Guo F."/>
        </authorList>
    </citation>
    <scope>NUCLEOTIDE SEQUENCE</scope>
    <source>
        <strain evidence="5">JCM 30134</strain>
    </source>
</reference>
<feature type="domain" description="FecR protein" evidence="2">
    <location>
        <begin position="122"/>
        <end position="215"/>
    </location>
</feature>
<evidence type="ECO:0000256" key="1">
    <source>
        <dbReference type="SAM" id="Phobius"/>
    </source>
</evidence>
<gene>
    <name evidence="5" type="ORF">G8770_16680</name>
</gene>
<evidence type="ECO:0000259" key="4">
    <source>
        <dbReference type="Pfam" id="PF16344"/>
    </source>
</evidence>
<feature type="transmembrane region" description="Helical" evidence="1">
    <location>
        <begin position="83"/>
        <end position="103"/>
    </location>
</feature>
<feature type="domain" description="FecR N-terminal" evidence="3">
    <location>
        <begin position="16"/>
        <end position="56"/>
    </location>
</feature>
<comment type="caution">
    <text evidence="5">The sequence shown here is derived from an EMBL/GenBank/DDBJ whole genome shotgun (WGS) entry which is preliminary data.</text>
</comment>
<dbReference type="Gene3D" id="3.55.50.30">
    <property type="match status" value="1"/>
</dbReference>
<evidence type="ECO:0000313" key="5">
    <source>
        <dbReference type="EMBL" id="NHO67186.1"/>
    </source>
</evidence>
<dbReference type="PANTHER" id="PTHR30273:SF2">
    <property type="entry name" value="PROTEIN FECR"/>
    <property type="match status" value="1"/>
</dbReference>
<dbReference type="InterPro" id="IPR032508">
    <property type="entry name" value="FecR_C"/>
</dbReference>
<name>A0A9E5T1W1_9GAMM</name>
<dbReference type="RefSeq" id="WP_167189424.1">
    <property type="nucleotide sequence ID" value="NZ_JAAONZ010000015.1"/>
</dbReference>
<organism evidence="5 6">
    <name type="scientific">Pseudomaricurvus hydrocarbonicus</name>
    <dbReference type="NCBI Taxonomy" id="1470433"/>
    <lineage>
        <taxon>Bacteria</taxon>
        <taxon>Pseudomonadati</taxon>
        <taxon>Pseudomonadota</taxon>
        <taxon>Gammaproteobacteria</taxon>
        <taxon>Cellvibrionales</taxon>
        <taxon>Cellvibrionaceae</taxon>
        <taxon>Pseudomaricurvus</taxon>
    </lineage>
</organism>
<dbReference type="Gene3D" id="2.60.120.1440">
    <property type="match status" value="1"/>
</dbReference>
<dbReference type="PIRSF" id="PIRSF018266">
    <property type="entry name" value="FecR"/>
    <property type="match status" value="1"/>
</dbReference>
<keyword evidence="1" id="KW-0812">Transmembrane</keyword>
<dbReference type="InterPro" id="IPR032623">
    <property type="entry name" value="FecR_N"/>
</dbReference>
<proteinExistence type="predicted"/>
<evidence type="ECO:0000259" key="2">
    <source>
        <dbReference type="Pfam" id="PF04773"/>
    </source>
</evidence>
<sequence>MANNVVALPTEESRYDEAARWIVRLDESLTTAEQQELRKWLAKNPENQLLLEDMASLWDKMDSLSRLSNLFSPKPSCRPRSRFSGWGVAASLCLGILVGLVAWHGSGFLDNGNQELIAHENVYQTSIGERSTVRLVDGSSITLNTNSLVEVEFTDSYRLISLIRGEIHVKVAKDEKRPLAVMANGKVAQAVGTEFNVEITDEKNIELVVTEGKVRVAVLAALPEKQSVRTALEGLPVSAPEVSAGQQLIFGEVESDESLAAKVAEVASEDIEVKLSWQSGNLVFRGESLEEAVKEVARYTSVEFIIQDESLRQIRVGGHFKAGDVESLIAALEDNFNIVARRKDDKQVVLSSK</sequence>
<dbReference type="InterPro" id="IPR006860">
    <property type="entry name" value="FecR"/>
</dbReference>
<evidence type="ECO:0000313" key="6">
    <source>
        <dbReference type="Proteomes" id="UP000787472"/>
    </source>
</evidence>
<accession>A0A9E5T1W1</accession>
<feature type="domain" description="Protein FecR C-terminal" evidence="4">
    <location>
        <begin position="282"/>
        <end position="347"/>
    </location>
</feature>
<dbReference type="Pfam" id="PF16344">
    <property type="entry name" value="FecR_C"/>
    <property type="match status" value="1"/>
</dbReference>
<dbReference type="InterPro" id="IPR012373">
    <property type="entry name" value="Ferrdict_sens_TM"/>
</dbReference>
<dbReference type="Pfam" id="PF16220">
    <property type="entry name" value="DUF4880"/>
    <property type="match status" value="1"/>
</dbReference>
<keyword evidence="1" id="KW-0472">Membrane</keyword>
<dbReference type="Pfam" id="PF04773">
    <property type="entry name" value="FecR"/>
    <property type="match status" value="1"/>
</dbReference>
<keyword evidence="1" id="KW-1133">Transmembrane helix</keyword>